<organism evidence="11 12">
    <name type="scientific">Desulfitobacterium hafniense</name>
    <name type="common">Desulfitobacterium frappieri</name>
    <dbReference type="NCBI Taxonomy" id="49338"/>
    <lineage>
        <taxon>Bacteria</taxon>
        <taxon>Bacillati</taxon>
        <taxon>Bacillota</taxon>
        <taxon>Clostridia</taxon>
        <taxon>Eubacteriales</taxon>
        <taxon>Desulfitobacteriaceae</taxon>
        <taxon>Desulfitobacterium</taxon>
    </lineage>
</organism>
<proteinExistence type="inferred from homology"/>
<dbReference type="Proteomes" id="UP000054623">
    <property type="component" value="Unassembled WGS sequence"/>
</dbReference>
<reference evidence="11 12" key="1">
    <citation type="submission" date="2015-12" db="EMBL/GenBank/DDBJ databases">
        <title>Draft Genome Sequence of Desulfitobacterium hafniense Strain DH, a Sulfate-reducing Bacterium Isolated from Paddy Soils.</title>
        <authorList>
            <person name="Bao P."/>
            <person name="Zhang X."/>
            <person name="Li G."/>
        </authorList>
    </citation>
    <scope>NUCLEOTIDE SEQUENCE [LARGE SCALE GENOMIC DNA]</scope>
    <source>
        <strain evidence="11 12">DH</strain>
    </source>
</reference>
<dbReference type="SUPFAM" id="SSF52540">
    <property type="entry name" value="P-loop containing nucleoside triphosphate hydrolases"/>
    <property type="match status" value="1"/>
</dbReference>
<evidence type="ECO:0000259" key="9">
    <source>
        <dbReference type="Pfam" id="PF06144"/>
    </source>
</evidence>
<dbReference type="Pfam" id="PF21694">
    <property type="entry name" value="DNA_pol3_delta_C"/>
    <property type="match status" value="1"/>
</dbReference>
<evidence type="ECO:0000256" key="6">
    <source>
        <dbReference type="ARBA" id="ARBA00022932"/>
    </source>
</evidence>
<evidence type="ECO:0000256" key="1">
    <source>
        <dbReference type="ARBA" id="ARBA00012417"/>
    </source>
</evidence>
<dbReference type="InterPro" id="IPR027417">
    <property type="entry name" value="P-loop_NTPase"/>
</dbReference>
<comment type="similarity">
    <text evidence="7">Belongs to the DNA polymerase HolA subunit family.</text>
</comment>
<feature type="domain" description="DNA polymerase III delta N-terminal" evidence="9">
    <location>
        <begin position="22"/>
        <end position="136"/>
    </location>
</feature>
<comment type="catalytic activity">
    <reaction evidence="8">
        <text>DNA(n) + a 2'-deoxyribonucleoside 5'-triphosphate = DNA(n+1) + diphosphate</text>
        <dbReference type="Rhea" id="RHEA:22508"/>
        <dbReference type="Rhea" id="RHEA-COMP:17339"/>
        <dbReference type="Rhea" id="RHEA-COMP:17340"/>
        <dbReference type="ChEBI" id="CHEBI:33019"/>
        <dbReference type="ChEBI" id="CHEBI:61560"/>
        <dbReference type="ChEBI" id="CHEBI:173112"/>
        <dbReference type="EC" id="2.7.7.7"/>
    </reaction>
</comment>
<keyword evidence="6" id="KW-0239">DNA-directed DNA polymerase</keyword>
<comment type="caution">
    <text evidence="11">The sequence shown here is derived from an EMBL/GenBank/DDBJ whole genome shotgun (WGS) entry which is preliminary data.</text>
</comment>
<name>A0A0W1JKD0_DESHA</name>
<dbReference type="SUPFAM" id="SSF48019">
    <property type="entry name" value="post-AAA+ oligomerization domain-like"/>
    <property type="match status" value="1"/>
</dbReference>
<evidence type="ECO:0000256" key="2">
    <source>
        <dbReference type="ARBA" id="ARBA00017703"/>
    </source>
</evidence>
<dbReference type="GO" id="GO:0003887">
    <property type="term" value="F:DNA-directed DNA polymerase activity"/>
    <property type="evidence" value="ECO:0007669"/>
    <property type="project" value="UniProtKB-KW"/>
</dbReference>
<evidence type="ECO:0000259" key="10">
    <source>
        <dbReference type="Pfam" id="PF21694"/>
    </source>
</evidence>
<dbReference type="PANTHER" id="PTHR34388:SF1">
    <property type="entry name" value="DNA POLYMERASE III SUBUNIT DELTA"/>
    <property type="match status" value="1"/>
</dbReference>
<dbReference type="OrthoDB" id="9775929at2"/>
<keyword evidence="3" id="KW-0808">Transferase</keyword>
<dbReference type="NCBIfam" id="TIGR01128">
    <property type="entry name" value="holA"/>
    <property type="match status" value="1"/>
</dbReference>
<dbReference type="EC" id="2.7.7.7" evidence="1"/>
<evidence type="ECO:0000256" key="7">
    <source>
        <dbReference type="ARBA" id="ARBA00034754"/>
    </source>
</evidence>
<dbReference type="InterPro" id="IPR005790">
    <property type="entry name" value="DNA_polIII_delta"/>
</dbReference>
<dbReference type="AlphaFoldDB" id="A0A0W1JKD0"/>
<dbReference type="Pfam" id="PF06144">
    <property type="entry name" value="DNA_pol3_delta"/>
    <property type="match status" value="1"/>
</dbReference>
<keyword evidence="5" id="KW-0235">DNA replication</keyword>
<dbReference type="InterPro" id="IPR048466">
    <property type="entry name" value="DNA_pol3_delta-like_C"/>
</dbReference>
<dbReference type="InterPro" id="IPR008921">
    <property type="entry name" value="DNA_pol3_clamp-load_cplx_C"/>
</dbReference>
<keyword evidence="4" id="KW-0548">Nucleotidyltransferase</keyword>
<evidence type="ECO:0000313" key="12">
    <source>
        <dbReference type="Proteomes" id="UP000054623"/>
    </source>
</evidence>
<dbReference type="InterPro" id="IPR010372">
    <property type="entry name" value="DNA_pol3_delta_N"/>
</dbReference>
<protein>
    <recommendedName>
        <fullName evidence="2">DNA polymerase III subunit delta</fullName>
        <ecNumber evidence="1">2.7.7.7</ecNumber>
    </recommendedName>
</protein>
<evidence type="ECO:0000256" key="5">
    <source>
        <dbReference type="ARBA" id="ARBA00022705"/>
    </source>
</evidence>
<evidence type="ECO:0000256" key="4">
    <source>
        <dbReference type="ARBA" id="ARBA00022695"/>
    </source>
</evidence>
<dbReference type="GO" id="GO:0006261">
    <property type="term" value="P:DNA-templated DNA replication"/>
    <property type="evidence" value="ECO:0007669"/>
    <property type="project" value="TreeGrafter"/>
</dbReference>
<evidence type="ECO:0000256" key="8">
    <source>
        <dbReference type="ARBA" id="ARBA00049244"/>
    </source>
</evidence>
<accession>A0A0W1JKD0</accession>
<dbReference type="Gene3D" id="1.20.272.10">
    <property type="match status" value="1"/>
</dbReference>
<dbReference type="PANTHER" id="PTHR34388">
    <property type="entry name" value="DNA POLYMERASE III SUBUNIT DELTA"/>
    <property type="match status" value="1"/>
</dbReference>
<dbReference type="Gene3D" id="1.10.8.60">
    <property type="match status" value="1"/>
</dbReference>
<dbReference type="GO" id="GO:0009360">
    <property type="term" value="C:DNA polymerase III complex"/>
    <property type="evidence" value="ECO:0007669"/>
    <property type="project" value="InterPro"/>
</dbReference>
<evidence type="ECO:0000313" key="11">
    <source>
        <dbReference type="EMBL" id="KTE92140.1"/>
    </source>
</evidence>
<sequence>MWEIDQVRQGIVKNQIPSVNLWYGEERFFIQEALQLLKNSYLAQDPSGSGIEILSGKSTGPEQIVEIANTVSFFGGKLIIVEDIPYFQDGQGDALEPFFAYFENPNPGTCLVFLAQSVNRGRKFFKAIEKKGSILEFGSPKRQQEWSAWLDRELAARGKTMKPQVKALFLEWGGHQVGALSQELDKLALFVEGKEIRTEDVRSLVPQAVEATVFELLDAVAARSAKEAVQKLQQVLRQEHSLKVLTLLSRQVRLLLGARAMRQQGRGVEEAPRLLGIKPYEAQKIWQKAAQLTWEQLSWALRECLETDVAIKTGKGEPEFLLELMVVKFCEM</sequence>
<dbReference type="GO" id="GO:0003677">
    <property type="term" value="F:DNA binding"/>
    <property type="evidence" value="ECO:0007669"/>
    <property type="project" value="InterPro"/>
</dbReference>
<gene>
    <name evidence="11" type="ORF">AT727_04190</name>
</gene>
<evidence type="ECO:0000256" key="3">
    <source>
        <dbReference type="ARBA" id="ARBA00022679"/>
    </source>
</evidence>
<dbReference type="EMBL" id="LOCK01000017">
    <property type="protein sequence ID" value="KTE92140.1"/>
    <property type="molecule type" value="Genomic_DNA"/>
</dbReference>
<feature type="domain" description="DNA polymerase III delta subunit-like C-terminal" evidence="10">
    <location>
        <begin position="210"/>
        <end position="329"/>
    </location>
</feature>
<dbReference type="RefSeq" id="WP_018305635.1">
    <property type="nucleotide sequence ID" value="NZ_LOCK01000017.1"/>
</dbReference>
<dbReference type="Gene3D" id="3.40.50.300">
    <property type="entry name" value="P-loop containing nucleotide triphosphate hydrolases"/>
    <property type="match status" value="1"/>
</dbReference>